<dbReference type="Proteomes" id="UP000027135">
    <property type="component" value="Unassembled WGS sequence"/>
</dbReference>
<accession>A0A067RMR8</accession>
<gene>
    <name evidence="1" type="ORF">L798_00461</name>
</gene>
<name>A0A067RMR8_ZOONE</name>
<dbReference type="InParanoid" id="A0A067RMR8"/>
<protein>
    <submittedName>
        <fullName evidence="1">Uncharacterized protein</fullName>
    </submittedName>
</protein>
<evidence type="ECO:0000313" key="1">
    <source>
        <dbReference type="EMBL" id="KDR21910.1"/>
    </source>
</evidence>
<evidence type="ECO:0000313" key="2">
    <source>
        <dbReference type="Proteomes" id="UP000027135"/>
    </source>
</evidence>
<organism evidence="1 2">
    <name type="scientific">Zootermopsis nevadensis</name>
    <name type="common">Dampwood termite</name>
    <dbReference type="NCBI Taxonomy" id="136037"/>
    <lineage>
        <taxon>Eukaryota</taxon>
        <taxon>Metazoa</taxon>
        <taxon>Ecdysozoa</taxon>
        <taxon>Arthropoda</taxon>
        <taxon>Hexapoda</taxon>
        <taxon>Insecta</taxon>
        <taxon>Pterygota</taxon>
        <taxon>Neoptera</taxon>
        <taxon>Polyneoptera</taxon>
        <taxon>Dictyoptera</taxon>
        <taxon>Blattodea</taxon>
        <taxon>Blattoidea</taxon>
        <taxon>Termitoidae</taxon>
        <taxon>Termopsidae</taxon>
        <taxon>Zootermopsis</taxon>
    </lineage>
</organism>
<dbReference type="EMBL" id="KK852530">
    <property type="protein sequence ID" value="KDR21910.1"/>
    <property type="molecule type" value="Genomic_DNA"/>
</dbReference>
<keyword evidence="2" id="KW-1185">Reference proteome</keyword>
<reference evidence="1 2" key="1">
    <citation type="journal article" date="2014" name="Nat. Commun.">
        <title>Molecular traces of alternative social organization in a termite genome.</title>
        <authorList>
            <person name="Terrapon N."/>
            <person name="Li C."/>
            <person name="Robertson H.M."/>
            <person name="Ji L."/>
            <person name="Meng X."/>
            <person name="Booth W."/>
            <person name="Chen Z."/>
            <person name="Childers C.P."/>
            <person name="Glastad K.M."/>
            <person name="Gokhale K."/>
            <person name="Gowin J."/>
            <person name="Gronenberg W."/>
            <person name="Hermansen R.A."/>
            <person name="Hu H."/>
            <person name="Hunt B.G."/>
            <person name="Huylmans A.K."/>
            <person name="Khalil S.M."/>
            <person name="Mitchell R.D."/>
            <person name="Munoz-Torres M.C."/>
            <person name="Mustard J.A."/>
            <person name="Pan H."/>
            <person name="Reese J.T."/>
            <person name="Scharf M.E."/>
            <person name="Sun F."/>
            <person name="Vogel H."/>
            <person name="Xiao J."/>
            <person name="Yang W."/>
            <person name="Yang Z."/>
            <person name="Yang Z."/>
            <person name="Zhou J."/>
            <person name="Zhu J."/>
            <person name="Brent C.S."/>
            <person name="Elsik C.G."/>
            <person name="Goodisman M.A."/>
            <person name="Liberles D.A."/>
            <person name="Roe R.M."/>
            <person name="Vargo E.L."/>
            <person name="Vilcinskas A."/>
            <person name="Wang J."/>
            <person name="Bornberg-Bauer E."/>
            <person name="Korb J."/>
            <person name="Zhang G."/>
            <person name="Liebig J."/>
        </authorList>
    </citation>
    <scope>NUCLEOTIDE SEQUENCE [LARGE SCALE GENOMIC DNA]</scope>
    <source>
        <tissue evidence="1">Whole organism</tissue>
    </source>
</reference>
<proteinExistence type="predicted"/>
<sequence length="101" mass="11960">MRESTQLLSCFNLLEPVRLLAFNTRNARMSFSQAQRLFVIEHRLAFHPYLTAKMSFGMNFHILLCQKNRQYFISVTNDLFAGFIIREKKSKCMHLNRCGRL</sequence>
<dbReference type="AlphaFoldDB" id="A0A067RMR8"/>